<reference evidence="1" key="1">
    <citation type="journal article" date="2020" name="Nat. Genet.">
        <title>Genomic diversifications of five Gossypium allopolyploid species and their impact on cotton improvement.</title>
        <authorList>
            <person name="Chen Z.J."/>
            <person name="Sreedasyam A."/>
            <person name="Ando A."/>
            <person name="Song Q."/>
            <person name="De Santiago L.M."/>
            <person name="Hulse-Kemp A.M."/>
            <person name="Ding M."/>
            <person name="Ye W."/>
            <person name="Kirkbride R.C."/>
            <person name="Jenkins J."/>
            <person name="Plott C."/>
            <person name="Lovell J."/>
            <person name="Lin Y.M."/>
            <person name="Vaughn R."/>
            <person name="Liu B."/>
            <person name="Simpson S."/>
            <person name="Scheffler B.E."/>
            <person name="Wen L."/>
            <person name="Saski C.A."/>
            <person name="Grover C.E."/>
            <person name="Hu G."/>
            <person name="Conover J.L."/>
            <person name="Carlson J.W."/>
            <person name="Shu S."/>
            <person name="Boston L.B."/>
            <person name="Williams M."/>
            <person name="Peterson D.G."/>
            <person name="McGee K."/>
            <person name="Jones D.C."/>
            <person name="Wendel J.F."/>
            <person name="Stelly D.M."/>
            <person name="Grimwood J."/>
            <person name="Schmutz J."/>
        </authorList>
    </citation>
    <scope>NUCLEOTIDE SEQUENCE [LARGE SCALE GENOMIC DNA]</scope>
    <source>
        <strain evidence="1">cv. TM-1</strain>
    </source>
</reference>
<keyword evidence="1" id="KW-1185">Reference proteome</keyword>
<dbReference type="PANTHER" id="PTHR32108">
    <property type="entry name" value="DNA-DIRECTED RNA POLYMERASE SUBUNIT ALPHA"/>
    <property type="match status" value="1"/>
</dbReference>
<dbReference type="CDD" id="cd00303">
    <property type="entry name" value="retropepsin_like"/>
    <property type="match status" value="1"/>
</dbReference>
<dbReference type="PANTHER" id="PTHR32108:SF5">
    <property type="entry name" value="DYNACTIN SUBUNIT 1-LIKE"/>
    <property type="match status" value="1"/>
</dbReference>
<dbReference type="GeneID" id="121218371"/>
<sequence>MIEGDLIKQDSMERPEGTRKFCEFHVDEGHDIQKCTEFRTMVQNLMDKKELEFYEEMKGLEEGEVYASEEGSAGKTQRVNHPVVIISRPRSTESGIQIAPRVLNETYVVNDISVNKLDRLVNNISADNFIFFNNDELPPEGRGATKALHITTRCGEYTLPGVLIDNRSALNVLPLSTLNRLSVDSSHMKSCQNILRAFDGTERRVMGRIEIPLLIGLNIYEVDFLVMDIKPLYNYLLGRPRIHSARAVSSLLHQNLKLVTEGLLVTINAEEDIIASVTSDTPYLGTVDEAIECSF</sequence>
<dbReference type="Gene3D" id="2.40.70.10">
    <property type="entry name" value="Acid Proteases"/>
    <property type="match status" value="1"/>
</dbReference>
<gene>
    <name evidence="2" type="primary">LOC121218371</name>
</gene>
<evidence type="ECO:0000313" key="1">
    <source>
        <dbReference type="Proteomes" id="UP000818029"/>
    </source>
</evidence>
<dbReference type="RefSeq" id="XP_040951475.1">
    <property type="nucleotide sequence ID" value="XM_041095541.1"/>
</dbReference>
<organism evidence="1 2">
    <name type="scientific">Gossypium hirsutum</name>
    <name type="common">Upland cotton</name>
    <name type="synonym">Gossypium mexicanum</name>
    <dbReference type="NCBI Taxonomy" id="3635"/>
    <lineage>
        <taxon>Eukaryota</taxon>
        <taxon>Viridiplantae</taxon>
        <taxon>Streptophyta</taxon>
        <taxon>Embryophyta</taxon>
        <taxon>Tracheophyta</taxon>
        <taxon>Spermatophyta</taxon>
        <taxon>Magnoliopsida</taxon>
        <taxon>eudicotyledons</taxon>
        <taxon>Gunneridae</taxon>
        <taxon>Pentapetalae</taxon>
        <taxon>rosids</taxon>
        <taxon>malvids</taxon>
        <taxon>Malvales</taxon>
        <taxon>Malvaceae</taxon>
        <taxon>Malvoideae</taxon>
        <taxon>Gossypium</taxon>
    </lineage>
</organism>
<evidence type="ECO:0000313" key="2">
    <source>
        <dbReference type="RefSeq" id="XP_040951475.1"/>
    </source>
</evidence>
<protein>
    <submittedName>
        <fullName evidence="2">Uncharacterized protein</fullName>
    </submittedName>
</protein>
<proteinExistence type="predicted"/>
<name>A0ABM3A9F4_GOSHI</name>
<reference evidence="2" key="2">
    <citation type="submission" date="2025-08" db="UniProtKB">
        <authorList>
            <consortium name="RefSeq"/>
        </authorList>
    </citation>
    <scope>IDENTIFICATION</scope>
</reference>
<dbReference type="InterPro" id="IPR021109">
    <property type="entry name" value="Peptidase_aspartic_dom_sf"/>
</dbReference>
<accession>A0ABM3A9F4</accession>
<dbReference type="Proteomes" id="UP000818029">
    <property type="component" value="Chromosome D06"/>
</dbReference>